<evidence type="ECO:0000259" key="9">
    <source>
        <dbReference type="Pfam" id="PF00924"/>
    </source>
</evidence>
<evidence type="ECO:0000256" key="6">
    <source>
        <dbReference type="ARBA" id="ARBA00023136"/>
    </source>
</evidence>
<dbReference type="Gene3D" id="1.10.287.1260">
    <property type="match status" value="1"/>
</dbReference>
<organism evidence="13 14">
    <name type="scientific">Allorhodopirellula heiligendammensis</name>
    <dbReference type="NCBI Taxonomy" id="2714739"/>
    <lineage>
        <taxon>Bacteria</taxon>
        <taxon>Pseudomonadati</taxon>
        <taxon>Planctomycetota</taxon>
        <taxon>Planctomycetia</taxon>
        <taxon>Pirellulales</taxon>
        <taxon>Pirellulaceae</taxon>
        <taxon>Allorhodopirellula</taxon>
    </lineage>
</organism>
<dbReference type="InterPro" id="IPR025692">
    <property type="entry name" value="MscS_IM_dom1"/>
</dbReference>
<protein>
    <submittedName>
        <fullName evidence="13">Miniconductance mechanosensitive channel MscM</fullName>
    </submittedName>
</protein>
<feature type="transmembrane region" description="Helical" evidence="8">
    <location>
        <begin position="933"/>
        <end position="954"/>
    </location>
</feature>
<dbReference type="PANTHER" id="PTHR30347:SF1">
    <property type="entry name" value="MECHANOSENSITIVE CHANNEL MSCK"/>
    <property type="match status" value="1"/>
</dbReference>
<dbReference type="Gene3D" id="2.30.30.60">
    <property type="match status" value="1"/>
</dbReference>
<feature type="transmembrane region" description="Helical" evidence="8">
    <location>
        <begin position="776"/>
        <end position="797"/>
    </location>
</feature>
<evidence type="ECO:0000256" key="4">
    <source>
        <dbReference type="ARBA" id="ARBA00022692"/>
    </source>
</evidence>
<feature type="transmembrane region" description="Helical" evidence="8">
    <location>
        <begin position="848"/>
        <end position="866"/>
    </location>
</feature>
<keyword evidence="6 8" id="KW-0472">Membrane</keyword>
<evidence type="ECO:0000259" key="10">
    <source>
        <dbReference type="Pfam" id="PF12794"/>
    </source>
</evidence>
<proteinExistence type="inferred from homology"/>
<gene>
    <name evidence="13" type="primary">mscM_2</name>
    <name evidence="13" type="ORF">Poly21_46420</name>
</gene>
<feature type="transmembrane region" description="Helical" evidence="8">
    <location>
        <begin position="966"/>
        <end position="994"/>
    </location>
</feature>
<evidence type="ECO:0000256" key="7">
    <source>
        <dbReference type="SAM" id="Coils"/>
    </source>
</evidence>
<feature type="transmembrane region" description="Helical" evidence="8">
    <location>
        <begin position="591"/>
        <end position="619"/>
    </location>
</feature>
<dbReference type="EMBL" id="SJPU01000003">
    <property type="protein sequence ID" value="TWU10736.1"/>
    <property type="molecule type" value="Genomic_DNA"/>
</dbReference>
<dbReference type="InterPro" id="IPR052702">
    <property type="entry name" value="MscS-like_channel"/>
</dbReference>
<feature type="transmembrane region" description="Helical" evidence="8">
    <location>
        <begin position="749"/>
        <end position="770"/>
    </location>
</feature>
<evidence type="ECO:0000256" key="8">
    <source>
        <dbReference type="SAM" id="Phobius"/>
    </source>
</evidence>
<dbReference type="PANTHER" id="PTHR30347">
    <property type="entry name" value="POTASSIUM CHANNEL RELATED"/>
    <property type="match status" value="1"/>
</dbReference>
<comment type="caution">
    <text evidence="13">The sequence shown here is derived from an EMBL/GenBank/DDBJ whole genome shotgun (WGS) entry which is preliminary data.</text>
</comment>
<keyword evidence="4 8" id="KW-0812">Transmembrane</keyword>
<dbReference type="SUPFAM" id="SSF82689">
    <property type="entry name" value="Mechanosensitive channel protein MscS (YggB), C-terminal domain"/>
    <property type="match status" value="1"/>
</dbReference>
<dbReference type="Pfam" id="PF00924">
    <property type="entry name" value="MS_channel_2nd"/>
    <property type="match status" value="1"/>
</dbReference>
<dbReference type="GO" id="GO:0008381">
    <property type="term" value="F:mechanosensitive monoatomic ion channel activity"/>
    <property type="evidence" value="ECO:0007669"/>
    <property type="project" value="UniProtKB-ARBA"/>
</dbReference>
<reference evidence="13 14" key="1">
    <citation type="journal article" date="2020" name="Antonie Van Leeuwenhoek">
        <title>Rhodopirellula heiligendammensis sp. nov., Rhodopirellula pilleata sp. nov., and Rhodopirellula solitaria sp. nov. isolated from natural or artificial marine surfaces in Northern Germany and California, USA, and emended description of the genus Rhodopirellula.</title>
        <authorList>
            <person name="Kallscheuer N."/>
            <person name="Wiegand S."/>
            <person name="Jogler M."/>
            <person name="Boedeker C."/>
            <person name="Peeters S.H."/>
            <person name="Rast P."/>
            <person name="Heuer A."/>
            <person name="Jetten M.S.M."/>
            <person name="Rohde M."/>
            <person name="Jogler C."/>
        </authorList>
    </citation>
    <scope>NUCLEOTIDE SEQUENCE [LARGE SCALE GENOMIC DNA]</scope>
    <source>
        <strain evidence="13 14">Poly21</strain>
    </source>
</reference>
<feature type="transmembrane region" description="Helical" evidence="8">
    <location>
        <begin position="703"/>
        <end position="721"/>
    </location>
</feature>
<dbReference type="RefSeq" id="WP_302120076.1">
    <property type="nucleotide sequence ID" value="NZ_SJPU01000003.1"/>
</dbReference>
<evidence type="ECO:0000256" key="1">
    <source>
        <dbReference type="ARBA" id="ARBA00004651"/>
    </source>
</evidence>
<feature type="transmembrane region" description="Helical" evidence="8">
    <location>
        <begin position="551"/>
        <end position="570"/>
    </location>
</feature>
<sequence>MLRVVSAGRDPALAAVIAIIAGFVGAPAVAQLPGAGSLGSPTLGSPTPMRQVAFVRPLQDDAKTASNAGTSDTNTKVVEPAPLTSANSVAAEIERVTADETMDPMLRDLVLAALQELAKVFVDQRAIADALAGVEKSIASIESDKAAAKRLANKPLDEVEPGENDYLSIEEVKQNELQATTALAEARERLQKAEAAIATRTTRLEKLPADITALRREIETLEATSVGKFSDDPNGRLQDVRESLRAAQIDAAKERLSLLVREQLLYEAQAELLPLQLAAERRNVRQAEATYDRWSGLLKDRRQSQIREELRQYERQVTNAGGEPEQSQILRLGDLWVEIIGETDHADRSLAKEKLESAKWSAQLAETEAQIAAAKRGGERLSSSMGLQLQLMKNRLPSINHISGQIDMIDALIEKRRDLQRQLEMSLQGMDDSVAGELPMEVFSDRVLLGTSRASTHLPSAEAGLLGKFILDLQTHLTKLAERRSELENLRATLIALSAVLDSHVIWIRNESIFHLGDISSAWKAFRWMVRPRYLRLLGVRLAEGFWDRPALIVLALLAIGTVVLLGSRVRRRIIELGKTASSRQNLSLQPTLTTALLSFVLMLPLVVLLWTCGAAFHASGGDEPIVQAIAEALSIAAIAVWPIELLRQWLRPSGLAIAHFQTDEDSIRGLRRWLRILIDIGVPLLVLNITATQLGRYQLTQALSRVMLMAGMGLLSMVLWRTLEPKKGIFSVSIQETPQGWLARLRHIWFLPIVWTPIAFMIISMMGYGSAAEVLIRQFYFTFCLFIVVFFISGATRRWLLTQRRRLAWAVHRERIEESERLGQTGVEVEPTATLEASEINAQTSRLINAFLSIGSVIGVAWIWSPVLPAVGYLEAIQLWPSIDEKGEISYITLADLVRTIPILVLTLTSVRNLPGLIEAVLLERLPLEKPVRYAITTLGTYMLMFIGLAMSAKTLGLRWDNIQWLVAALGVGLGFGLQEIFANFISGLILLFEQPIRVGDVVTLGDTTGVVARIQMRATTVTNWDRQELVIPNKDLITGRLINWTLTDTTNRIVIEVGVAYGSDTNQACEVLRAVCRENEWVADDPGPVITFEGFGDSTLKLVLRCYLADLENRLHSIHELHTAINQAFQAEGIEIAFPQRDLHLRSLPPELIESLKRPASS</sequence>
<name>A0A5C6BHF1_9BACT</name>
<dbReference type="SUPFAM" id="SSF50182">
    <property type="entry name" value="Sm-like ribonucleoproteins"/>
    <property type="match status" value="1"/>
</dbReference>
<dbReference type="GO" id="GO:0005886">
    <property type="term" value="C:plasma membrane"/>
    <property type="evidence" value="ECO:0007669"/>
    <property type="project" value="UniProtKB-SubCell"/>
</dbReference>
<evidence type="ECO:0000313" key="14">
    <source>
        <dbReference type="Proteomes" id="UP000319908"/>
    </source>
</evidence>
<evidence type="ECO:0000256" key="5">
    <source>
        <dbReference type="ARBA" id="ARBA00022989"/>
    </source>
</evidence>
<comment type="subcellular location">
    <subcellularLocation>
        <location evidence="1">Cell membrane</location>
        <topology evidence="1">Multi-pass membrane protein</topology>
    </subcellularLocation>
</comment>
<evidence type="ECO:0000256" key="3">
    <source>
        <dbReference type="ARBA" id="ARBA00022475"/>
    </source>
</evidence>
<dbReference type="Pfam" id="PF21088">
    <property type="entry name" value="MS_channel_1st"/>
    <property type="match status" value="1"/>
</dbReference>
<dbReference type="Gene3D" id="3.30.70.100">
    <property type="match status" value="1"/>
</dbReference>
<feature type="coiled-coil region" evidence="7">
    <location>
        <begin position="169"/>
        <end position="224"/>
    </location>
</feature>
<dbReference type="SUPFAM" id="SSF82861">
    <property type="entry name" value="Mechanosensitive channel protein MscS (YggB), transmembrane region"/>
    <property type="match status" value="1"/>
</dbReference>
<feature type="transmembrane region" description="Helical" evidence="8">
    <location>
        <begin position="677"/>
        <end position="697"/>
    </location>
</feature>
<dbReference type="InterPro" id="IPR011014">
    <property type="entry name" value="MscS_channel_TM-2"/>
</dbReference>
<keyword evidence="14" id="KW-1185">Reference proteome</keyword>
<dbReference type="InterPro" id="IPR006685">
    <property type="entry name" value="MscS_channel_2nd"/>
</dbReference>
<feature type="domain" description="Mechanosensitive ion channel MscS C-terminal" evidence="11">
    <location>
        <begin position="1055"/>
        <end position="1138"/>
    </location>
</feature>
<keyword evidence="7" id="KW-0175">Coiled coil</keyword>
<comment type="similarity">
    <text evidence="2">Belongs to the MscS (TC 1.A.23) family.</text>
</comment>
<evidence type="ECO:0000259" key="12">
    <source>
        <dbReference type="Pfam" id="PF21088"/>
    </source>
</evidence>
<dbReference type="Pfam" id="PF12794">
    <property type="entry name" value="MscS_TM"/>
    <property type="match status" value="1"/>
</dbReference>
<feature type="transmembrane region" description="Helical" evidence="8">
    <location>
        <begin position="625"/>
        <end position="644"/>
    </location>
</feature>
<dbReference type="Proteomes" id="UP000319908">
    <property type="component" value="Unassembled WGS sequence"/>
</dbReference>
<feature type="domain" description="Mechanosensitive ion channel MscS" evidence="9">
    <location>
        <begin position="982"/>
        <end position="1047"/>
    </location>
</feature>
<evidence type="ECO:0000259" key="11">
    <source>
        <dbReference type="Pfam" id="PF21082"/>
    </source>
</evidence>
<evidence type="ECO:0000313" key="13">
    <source>
        <dbReference type="EMBL" id="TWU10736.1"/>
    </source>
</evidence>
<dbReference type="AlphaFoldDB" id="A0A5C6BHF1"/>
<dbReference type="InterPro" id="IPR049278">
    <property type="entry name" value="MS_channel_C"/>
</dbReference>
<dbReference type="InterPro" id="IPR011066">
    <property type="entry name" value="MscS_channel_C_sf"/>
</dbReference>
<feature type="domain" description="Mechanosensitive ion channel transmembrane helices 2/3" evidence="12">
    <location>
        <begin position="943"/>
        <end position="980"/>
    </location>
</feature>
<dbReference type="InterPro" id="IPR049142">
    <property type="entry name" value="MS_channel_1st"/>
</dbReference>
<dbReference type="InterPro" id="IPR023408">
    <property type="entry name" value="MscS_beta-dom_sf"/>
</dbReference>
<dbReference type="InterPro" id="IPR010920">
    <property type="entry name" value="LSM_dom_sf"/>
</dbReference>
<evidence type="ECO:0000256" key="2">
    <source>
        <dbReference type="ARBA" id="ARBA00008017"/>
    </source>
</evidence>
<keyword evidence="5 8" id="KW-1133">Transmembrane helix</keyword>
<accession>A0A5C6BHF1</accession>
<keyword evidence="3" id="KW-1003">Cell membrane</keyword>
<feature type="domain" description="Mechanosensitive ion channel inner membrane" evidence="10">
    <location>
        <begin position="551"/>
        <end position="881"/>
    </location>
</feature>
<dbReference type="Pfam" id="PF21082">
    <property type="entry name" value="MS_channel_3rd"/>
    <property type="match status" value="1"/>
</dbReference>